<proteinExistence type="predicted"/>
<evidence type="ECO:0000313" key="3">
    <source>
        <dbReference type="EMBL" id="PAA66220.1"/>
    </source>
</evidence>
<dbReference type="AlphaFoldDB" id="A0A267EXH3"/>
<dbReference type="EMBL" id="NIVC01001579">
    <property type="protein sequence ID" value="PAA66220.1"/>
    <property type="molecule type" value="Genomic_DNA"/>
</dbReference>
<feature type="compositionally biased region" description="Polar residues" evidence="1">
    <location>
        <begin position="243"/>
        <end position="253"/>
    </location>
</feature>
<dbReference type="OrthoDB" id="9974851at2759"/>
<dbReference type="EMBL" id="NIVC01002655">
    <property type="protein sequence ID" value="PAA56184.1"/>
    <property type="molecule type" value="Genomic_DNA"/>
</dbReference>
<feature type="region of interest" description="Disordered" evidence="1">
    <location>
        <begin position="1"/>
        <end position="73"/>
    </location>
</feature>
<name>A0A267EXH3_9PLAT</name>
<comment type="caution">
    <text evidence="3">The sequence shown here is derived from an EMBL/GenBank/DDBJ whole genome shotgun (WGS) entry which is preliminary data.</text>
</comment>
<gene>
    <name evidence="3" type="ORF">BOX15_Mlig019845g1</name>
    <name evidence="2" type="ORF">BOX15_Mlig019845g2</name>
</gene>
<feature type="region of interest" description="Disordered" evidence="1">
    <location>
        <begin position="214"/>
        <end position="253"/>
    </location>
</feature>
<feature type="compositionally biased region" description="Basic and acidic residues" evidence="1">
    <location>
        <begin position="1"/>
        <end position="12"/>
    </location>
</feature>
<reference evidence="3 4" key="1">
    <citation type="submission" date="2017-06" db="EMBL/GenBank/DDBJ databases">
        <title>A platform for efficient transgenesis in Macrostomum lignano, a flatworm model organism for stem cell research.</title>
        <authorList>
            <person name="Berezikov E."/>
        </authorList>
    </citation>
    <scope>NUCLEOTIDE SEQUENCE [LARGE SCALE GENOMIC DNA]</scope>
    <source>
        <strain evidence="3">DV1</strain>
        <tissue evidence="3">Whole organism</tissue>
    </source>
</reference>
<evidence type="ECO:0000256" key="1">
    <source>
        <dbReference type="SAM" id="MobiDB-lite"/>
    </source>
</evidence>
<evidence type="ECO:0000313" key="2">
    <source>
        <dbReference type="EMBL" id="PAA56184.1"/>
    </source>
</evidence>
<protein>
    <submittedName>
        <fullName evidence="3">Uncharacterized protein</fullName>
    </submittedName>
</protein>
<feature type="compositionally biased region" description="Basic and acidic residues" evidence="1">
    <location>
        <begin position="53"/>
        <end position="73"/>
    </location>
</feature>
<accession>A0A267EXH3</accession>
<evidence type="ECO:0000313" key="4">
    <source>
        <dbReference type="Proteomes" id="UP000215902"/>
    </source>
</evidence>
<organism evidence="3 4">
    <name type="scientific">Macrostomum lignano</name>
    <dbReference type="NCBI Taxonomy" id="282301"/>
    <lineage>
        <taxon>Eukaryota</taxon>
        <taxon>Metazoa</taxon>
        <taxon>Spiralia</taxon>
        <taxon>Lophotrochozoa</taxon>
        <taxon>Platyhelminthes</taxon>
        <taxon>Rhabditophora</taxon>
        <taxon>Macrostomorpha</taxon>
        <taxon>Macrostomida</taxon>
        <taxon>Macrostomidae</taxon>
        <taxon>Macrostomum</taxon>
    </lineage>
</organism>
<keyword evidence="4" id="KW-1185">Reference proteome</keyword>
<dbReference type="Proteomes" id="UP000215902">
    <property type="component" value="Unassembled WGS sequence"/>
</dbReference>
<sequence length="253" mass="29008">MASNVELKRTKNLEYSCDESTDPYTGLPKTPNVPYSNMTSEQEKSIKKNPHAFFHESKEEPREPGCIPDPREGGRYYIDRYADSMSQHLFRDQPTPSNPHCYIGDRLDRELPPDHSASRPGAYFSWGPNRAGEKTLGHFDGESPVAFLPVDTYHRPPTNLPGEITFKYGRPGDGYYAQRNPQSNTWFASSHRLNEQRILQNIRPKTLAEYEQISSESRSLAATRRDEEKYPEYSEYTAKYTVQERTPTASSDT</sequence>
<feature type="compositionally biased region" description="Basic and acidic residues" evidence="1">
    <location>
        <begin position="223"/>
        <end position="232"/>
    </location>
</feature>